<comment type="caution">
    <text evidence="2">The sequence shown here is derived from an EMBL/GenBank/DDBJ whole genome shotgun (WGS) entry which is preliminary data.</text>
</comment>
<evidence type="ECO:0000313" key="2">
    <source>
        <dbReference type="EMBL" id="GIM90963.1"/>
    </source>
</evidence>
<organism evidence="2 3">
    <name type="scientific">Paractinoplanes toevensis</name>
    <dbReference type="NCBI Taxonomy" id="571911"/>
    <lineage>
        <taxon>Bacteria</taxon>
        <taxon>Bacillati</taxon>
        <taxon>Actinomycetota</taxon>
        <taxon>Actinomycetes</taxon>
        <taxon>Micromonosporales</taxon>
        <taxon>Micromonosporaceae</taxon>
        <taxon>Paractinoplanes</taxon>
    </lineage>
</organism>
<dbReference type="EMBL" id="BOQN01000038">
    <property type="protein sequence ID" value="GIM90963.1"/>
    <property type="molecule type" value="Genomic_DNA"/>
</dbReference>
<name>A0A919W577_9ACTN</name>
<keyword evidence="3" id="KW-1185">Reference proteome</keyword>
<reference evidence="2 3" key="1">
    <citation type="submission" date="2021-03" db="EMBL/GenBank/DDBJ databases">
        <title>Whole genome shotgun sequence of Actinoplanes toevensis NBRC 105298.</title>
        <authorList>
            <person name="Komaki H."/>
            <person name="Tamura T."/>
        </authorList>
    </citation>
    <scope>NUCLEOTIDE SEQUENCE [LARGE SCALE GENOMIC DNA]</scope>
    <source>
        <strain evidence="2 3">NBRC 105298</strain>
    </source>
</reference>
<sequence length="87" mass="9304">MLVGEVLRLVQEAHLKLLFLQWSQQTPGAPAVRRETSGQVTKDRAGSPVAKAARSRPLITQKNTGPIRLGAARGLVEDLLSGAYGSI</sequence>
<feature type="region of interest" description="Disordered" evidence="1">
    <location>
        <begin position="26"/>
        <end position="53"/>
    </location>
</feature>
<feature type="compositionally biased region" description="Basic and acidic residues" evidence="1">
    <location>
        <begin position="32"/>
        <end position="45"/>
    </location>
</feature>
<gene>
    <name evidence="2" type="ORF">Ato02nite_027560</name>
</gene>
<evidence type="ECO:0000256" key="1">
    <source>
        <dbReference type="SAM" id="MobiDB-lite"/>
    </source>
</evidence>
<evidence type="ECO:0000313" key="3">
    <source>
        <dbReference type="Proteomes" id="UP000677082"/>
    </source>
</evidence>
<proteinExistence type="predicted"/>
<dbReference type="Proteomes" id="UP000677082">
    <property type="component" value="Unassembled WGS sequence"/>
</dbReference>
<dbReference type="AlphaFoldDB" id="A0A919W577"/>
<accession>A0A919W577</accession>
<protein>
    <submittedName>
        <fullName evidence="2">Uncharacterized protein</fullName>
    </submittedName>
</protein>